<keyword evidence="2" id="KW-1185">Reference proteome</keyword>
<accession>A0A6L7GGZ3</accession>
<gene>
    <name evidence="1" type="ORF">GRI44_08895</name>
</gene>
<organism evidence="1 2">
    <name type="scientific">Allopontixanthobacter confluentis</name>
    <dbReference type="NCBI Taxonomy" id="1849021"/>
    <lineage>
        <taxon>Bacteria</taxon>
        <taxon>Pseudomonadati</taxon>
        <taxon>Pseudomonadota</taxon>
        <taxon>Alphaproteobacteria</taxon>
        <taxon>Sphingomonadales</taxon>
        <taxon>Erythrobacteraceae</taxon>
        <taxon>Allopontixanthobacter</taxon>
    </lineage>
</organism>
<name>A0A6L7GGZ3_9SPHN</name>
<protein>
    <submittedName>
        <fullName evidence="1">Uncharacterized protein</fullName>
    </submittedName>
</protein>
<proteinExistence type="predicted"/>
<evidence type="ECO:0000313" key="1">
    <source>
        <dbReference type="EMBL" id="MXP14860.1"/>
    </source>
</evidence>
<comment type="caution">
    <text evidence="1">The sequence shown here is derived from an EMBL/GenBank/DDBJ whole genome shotgun (WGS) entry which is preliminary data.</text>
</comment>
<dbReference type="RefSeq" id="WP_160601469.1">
    <property type="nucleotide sequence ID" value="NZ_WTYU01000002.1"/>
</dbReference>
<dbReference type="AlphaFoldDB" id="A0A6L7GGZ3"/>
<sequence>MRVRKLITETKVITTTSKWSDKDMPPRWCPINSKTRPIRGGWHWRAAHATSPFGDFTAVAQVNSGRGNWKAVLILNAPNGPSVVARFEHHDSHPGLHVHSHCKRSGIEIGAVGMDGLDRFPPLGNRHRRENAWTEISFWTAMKKFFRMRDDDPEGGNLELFGTF</sequence>
<reference evidence="1 2" key="1">
    <citation type="submission" date="2019-12" db="EMBL/GenBank/DDBJ databases">
        <title>Genomic-based taxomic classification of the family Erythrobacteraceae.</title>
        <authorList>
            <person name="Xu L."/>
        </authorList>
    </citation>
    <scope>NUCLEOTIDE SEQUENCE [LARGE SCALE GENOMIC DNA]</scope>
    <source>
        <strain evidence="1 2">KCTC 52259</strain>
    </source>
</reference>
<evidence type="ECO:0000313" key="2">
    <source>
        <dbReference type="Proteomes" id="UP000473531"/>
    </source>
</evidence>
<dbReference type="Proteomes" id="UP000473531">
    <property type="component" value="Unassembled WGS sequence"/>
</dbReference>
<dbReference type="EMBL" id="WTYU01000002">
    <property type="protein sequence ID" value="MXP14860.1"/>
    <property type="molecule type" value="Genomic_DNA"/>
</dbReference>
<dbReference type="OrthoDB" id="8454419at2"/>